<dbReference type="SMART" id="SM00225">
    <property type="entry name" value="BTB"/>
    <property type="match status" value="1"/>
</dbReference>
<dbReference type="OrthoDB" id="624345at2759"/>
<dbReference type="Gene3D" id="3.30.710.10">
    <property type="entry name" value="Potassium Channel Kv1.1, Chain A"/>
    <property type="match status" value="1"/>
</dbReference>
<dbReference type="PANTHER" id="PTHR45774">
    <property type="entry name" value="BTB/POZ DOMAIN-CONTAINING"/>
    <property type="match status" value="1"/>
</dbReference>
<dbReference type="AlphaFoldDB" id="A0A8S3T6J7"/>
<name>A0A8S3T6J7_MYTED</name>
<dbReference type="EMBL" id="CAJPWZ010001900">
    <property type="protein sequence ID" value="CAG2226444.1"/>
    <property type="molecule type" value="Genomic_DNA"/>
</dbReference>
<reference evidence="4" key="1">
    <citation type="submission" date="2021-03" db="EMBL/GenBank/DDBJ databases">
        <authorList>
            <person name="Bekaert M."/>
        </authorList>
    </citation>
    <scope>NUCLEOTIDE SEQUENCE</scope>
</reference>
<dbReference type="Pfam" id="PF08005">
    <property type="entry name" value="PHR"/>
    <property type="match status" value="1"/>
</dbReference>
<dbReference type="PANTHER" id="PTHR45774:SF3">
    <property type="entry name" value="BTB (POZ) DOMAIN-CONTAINING 2B-RELATED"/>
    <property type="match status" value="1"/>
</dbReference>
<gene>
    <name evidence="4" type="ORF">MEDL_39517</name>
</gene>
<dbReference type="SUPFAM" id="SSF54695">
    <property type="entry name" value="POZ domain"/>
    <property type="match status" value="1"/>
</dbReference>
<evidence type="ECO:0000313" key="5">
    <source>
        <dbReference type="Proteomes" id="UP000683360"/>
    </source>
</evidence>
<organism evidence="4 5">
    <name type="scientific">Mytilus edulis</name>
    <name type="common">Blue mussel</name>
    <dbReference type="NCBI Taxonomy" id="6550"/>
    <lineage>
        <taxon>Eukaryota</taxon>
        <taxon>Metazoa</taxon>
        <taxon>Spiralia</taxon>
        <taxon>Lophotrochozoa</taxon>
        <taxon>Mollusca</taxon>
        <taxon>Bivalvia</taxon>
        <taxon>Autobranchia</taxon>
        <taxon>Pteriomorphia</taxon>
        <taxon>Mytilida</taxon>
        <taxon>Mytiloidea</taxon>
        <taxon>Mytilidae</taxon>
        <taxon>Mytilinae</taxon>
        <taxon>Mytilus</taxon>
    </lineage>
</organism>
<accession>A0A8S3T6J7</accession>
<dbReference type="InterPro" id="IPR011705">
    <property type="entry name" value="BACK"/>
</dbReference>
<dbReference type="PROSITE" id="PS50097">
    <property type="entry name" value="BTB"/>
    <property type="match status" value="1"/>
</dbReference>
<dbReference type="Pfam" id="PF00651">
    <property type="entry name" value="BTB"/>
    <property type="match status" value="1"/>
</dbReference>
<comment type="subcellular location">
    <subcellularLocation>
        <location evidence="1">Cytoplasm</location>
    </subcellularLocation>
</comment>
<feature type="domain" description="BTB" evidence="3">
    <location>
        <begin position="30"/>
        <end position="97"/>
    </location>
</feature>
<keyword evidence="2" id="KW-0963">Cytoplasm</keyword>
<dbReference type="InterPro" id="IPR038648">
    <property type="entry name" value="PHR_sf"/>
</dbReference>
<dbReference type="Gene3D" id="2.60.120.820">
    <property type="entry name" value="PHR domain"/>
    <property type="match status" value="1"/>
</dbReference>
<comment type="caution">
    <text evidence="4">The sequence shown here is derived from an EMBL/GenBank/DDBJ whole genome shotgun (WGS) entry which is preliminary data.</text>
</comment>
<evidence type="ECO:0000259" key="3">
    <source>
        <dbReference type="PROSITE" id="PS50097"/>
    </source>
</evidence>
<evidence type="ECO:0000256" key="1">
    <source>
        <dbReference type="ARBA" id="ARBA00004496"/>
    </source>
</evidence>
<dbReference type="InterPro" id="IPR012983">
    <property type="entry name" value="PHR"/>
</dbReference>
<dbReference type="InterPro" id="IPR011333">
    <property type="entry name" value="SKP1/BTB/POZ_sf"/>
</dbReference>
<dbReference type="Gene3D" id="1.25.40.420">
    <property type="match status" value="1"/>
</dbReference>
<evidence type="ECO:0000313" key="4">
    <source>
        <dbReference type="EMBL" id="CAG2226444.1"/>
    </source>
</evidence>
<dbReference type="Pfam" id="PF07707">
    <property type="entry name" value="BACK"/>
    <property type="match status" value="1"/>
</dbReference>
<dbReference type="Proteomes" id="UP000683360">
    <property type="component" value="Unassembled WGS sequence"/>
</dbReference>
<dbReference type="GO" id="GO:0022008">
    <property type="term" value="P:neurogenesis"/>
    <property type="evidence" value="ECO:0007669"/>
    <property type="project" value="TreeGrafter"/>
</dbReference>
<keyword evidence="5" id="KW-1185">Reference proteome</keyword>
<protein>
    <submittedName>
        <fullName evidence="4">BTBD3_6</fullName>
    </submittedName>
</protein>
<dbReference type="GO" id="GO:0005829">
    <property type="term" value="C:cytosol"/>
    <property type="evidence" value="ECO:0007669"/>
    <property type="project" value="TreeGrafter"/>
</dbReference>
<proteinExistence type="predicted"/>
<evidence type="ECO:0000256" key="2">
    <source>
        <dbReference type="ARBA" id="ARBA00022490"/>
    </source>
</evidence>
<sequence length="433" mass="49045">MNDEADIKDWQDGKTLSECMIYMLEKEIMCDVTLRVGDDERPIKAHKYMMSSRSPVFYTMFEGSMPETGDILIPDIDLKTFREILKYIYTDQVKVSNDNVKEMLYASDKYMLSKVKRECETLLKKSAVSEHATKSLQTACEFHLDDLKEQSMEYIEQNTKKCLLSEHAISLSRICVEEILKSEKLNCSENDVCAFLLKWGIGQCEIAKLELTAESIRETVGDLIFLIRFPVVDMEFFSKEIAESGLLTEAEVIDVYQSHFGVKKKTFISGPREPVSKKKIYTVGRHSSISHPWGRDGVHALTFKPDVDIWLRGVHIFNPVPSNSGHNESITVFIYVLDTYDDEVLLYTAETCYGEGYGSTSKITFPKPARILAERDYTIKMHGIMALSYYGSNCRTKAVVPSCGVTITFGNSPHCTSGTNVHQGQFASLVFSL</sequence>
<dbReference type="InterPro" id="IPR000210">
    <property type="entry name" value="BTB/POZ_dom"/>
</dbReference>